<evidence type="ECO:0000313" key="2">
    <source>
        <dbReference type="WBParaSite" id="maker-unitig_13965-snap-gene-0.2-mRNA-1"/>
    </source>
</evidence>
<dbReference type="WBParaSite" id="maker-unitig_13965-snap-gene-0.2-mRNA-1">
    <property type="protein sequence ID" value="maker-unitig_13965-snap-gene-0.2-mRNA-1"/>
    <property type="gene ID" value="maker-unitig_13965-snap-gene-0.2"/>
</dbReference>
<protein>
    <submittedName>
        <fullName evidence="2">Transposase</fullName>
    </submittedName>
</protein>
<organism evidence="1 2">
    <name type="scientific">Macrostomum lignano</name>
    <dbReference type="NCBI Taxonomy" id="282301"/>
    <lineage>
        <taxon>Eukaryota</taxon>
        <taxon>Metazoa</taxon>
        <taxon>Spiralia</taxon>
        <taxon>Lophotrochozoa</taxon>
        <taxon>Platyhelminthes</taxon>
        <taxon>Rhabditophora</taxon>
        <taxon>Macrostomorpha</taxon>
        <taxon>Macrostomida</taxon>
        <taxon>Macrostomidae</taxon>
        <taxon>Macrostomum</taxon>
    </lineage>
</organism>
<accession>A0A1I8F217</accession>
<dbReference type="Proteomes" id="UP000095280">
    <property type="component" value="Unplaced"/>
</dbReference>
<evidence type="ECO:0000313" key="1">
    <source>
        <dbReference type="Proteomes" id="UP000095280"/>
    </source>
</evidence>
<sequence length="72" mass="8215">MSKRNSATIVGHIRHFIQRAARSIIRQCWQQFYQRCSGQILPYRSTRSLACSLCTLSPIPLAMPDTFVTIST</sequence>
<reference evidence="2" key="1">
    <citation type="submission" date="2016-11" db="UniProtKB">
        <authorList>
            <consortium name="WormBaseParasite"/>
        </authorList>
    </citation>
    <scope>IDENTIFICATION</scope>
</reference>
<keyword evidence="1" id="KW-1185">Reference proteome</keyword>
<dbReference type="AlphaFoldDB" id="A0A1I8F217"/>
<proteinExistence type="predicted"/>
<name>A0A1I8F217_9PLAT</name>